<reference evidence="2 3" key="1">
    <citation type="submission" date="2023-12" db="EMBL/GenBank/DDBJ databases">
        <title>Evaluation and characterization of a potential secondary metabolite violacein from indigenous Chromobacterium amazonense SAM215.</title>
        <authorList>
            <person name="Tarafdar M.R."/>
            <person name="Abedin S.M."/>
            <person name="Atiqua A."/>
            <person name="Saha A."/>
            <person name="Khan S.N."/>
        </authorList>
    </citation>
    <scope>NUCLEOTIDE SEQUENCE [LARGE SCALE GENOMIC DNA]</scope>
    <source>
        <strain evidence="2 3">SAM215</strain>
    </source>
</reference>
<evidence type="ECO:0000313" key="2">
    <source>
        <dbReference type="EMBL" id="MEJ8675575.1"/>
    </source>
</evidence>
<gene>
    <name evidence="2" type="ORF">QCL97_012640</name>
</gene>
<dbReference type="InterPro" id="IPR009081">
    <property type="entry name" value="PP-bd_ACP"/>
</dbReference>
<evidence type="ECO:0000313" key="3">
    <source>
        <dbReference type="Proteomes" id="UP001224516"/>
    </source>
</evidence>
<name>A0ABU8V339_9NEIS</name>
<accession>A0ABU8V339</accession>
<dbReference type="Proteomes" id="UP001224516">
    <property type="component" value="Unassembled WGS sequence"/>
</dbReference>
<keyword evidence="3" id="KW-1185">Reference proteome</keyword>
<dbReference type="Gene3D" id="1.10.1200.10">
    <property type="entry name" value="ACP-like"/>
    <property type="match status" value="1"/>
</dbReference>
<dbReference type="Pfam" id="PF00550">
    <property type="entry name" value="PP-binding"/>
    <property type="match status" value="1"/>
</dbReference>
<feature type="domain" description="Carrier" evidence="1">
    <location>
        <begin position="46"/>
        <end position="89"/>
    </location>
</feature>
<dbReference type="EMBL" id="JAVFJF020000024">
    <property type="protein sequence ID" value="MEJ8675575.1"/>
    <property type="molecule type" value="Genomic_DNA"/>
</dbReference>
<dbReference type="RefSeq" id="WP_307911533.1">
    <property type="nucleotide sequence ID" value="NZ_JAVFJF020000024.1"/>
</dbReference>
<dbReference type="SUPFAM" id="SSF47336">
    <property type="entry name" value="ACP-like"/>
    <property type="match status" value="1"/>
</dbReference>
<dbReference type="InterPro" id="IPR036736">
    <property type="entry name" value="ACP-like_sf"/>
</dbReference>
<protein>
    <submittedName>
        <fullName evidence="2">Phosphopantetheine-binding protein</fullName>
    </submittedName>
</protein>
<proteinExistence type="predicted"/>
<comment type="caution">
    <text evidence="2">The sequence shown here is derived from an EMBL/GenBank/DDBJ whole genome shotgun (WGS) entry which is preliminary data.</text>
</comment>
<sequence length="103" mass="11361">MTSIDFTSMCFGMIVYQLFSDKEGSVIAGRPDLADFLRRGDFSSVTMPDVGVNSLAWMELLTKLESKLKIDIDNDSLVNSHASLQVIANVVANAFIKSLQEIE</sequence>
<evidence type="ECO:0000259" key="1">
    <source>
        <dbReference type="Pfam" id="PF00550"/>
    </source>
</evidence>
<organism evidence="2 3">
    <name type="scientific">Chromobacterium amazonense</name>
    <dbReference type="NCBI Taxonomy" id="1382803"/>
    <lineage>
        <taxon>Bacteria</taxon>
        <taxon>Pseudomonadati</taxon>
        <taxon>Pseudomonadota</taxon>
        <taxon>Betaproteobacteria</taxon>
        <taxon>Neisseriales</taxon>
        <taxon>Chromobacteriaceae</taxon>
        <taxon>Chromobacterium</taxon>
    </lineage>
</organism>